<dbReference type="AlphaFoldDB" id="A0AA38WBJ9"/>
<keyword evidence="3" id="KW-1185">Reference proteome</keyword>
<feature type="compositionally biased region" description="Basic residues" evidence="1">
    <location>
        <begin position="58"/>
        <end position="79"/>
    </location>
</feature>
<protein>
    <submittedName>
        <fullName evidence="2">Uncharacterized protein</fullName>
    </submittedName>
</protein>
<gene>
    <name evidence="2" type="ORF">OSB04_023911</name>
</gene>
<reference evidence="2" key="1">
    <citation type="submission" date="2023-03" db="EMBL/GenBank/DDBJ databases">
        <title>Chromosome-scale reference genome and RAD-based genetic map of yellow starthistle (Centaurea solstitialis) reveal putative structural variation and QTLs associated with invader traits.</title>
        <authorList>
            <person name="Reatini B."/>
            <person name="Cang F.A."/>
            <person name="Jiang Q."/>
            <person name="Mckibben M.T.W."/>
            <person name="Barker M.S."/>
            <person name="Rieseberg L.H."/>
            <person name="Dlugosch K.M."/>
        </authorList>
    </citation>
    <scope>NUCLEOTIDE SEQUENCE</scope>
    <source>
        <strain evidence="2">CAN-66</strain>
        <tissue evidence="2">Leaf</tissue>
    </source>
</reference>
<sequence length="145" mass="17448">MSITVLTSVELERREKEKRQQDPLNYKSSLRQKPKFTWQQKEKWPQTNFASFTANAGRPKKGSKQQKHKSSFHRKRRLGKNSCNEKPIPKKGSNKHTLYPSLMMLETHDWHLRAFVIRYPIRRQLCSIWRKPERQNKEIWNDCEG</sequence>
<evidence type="ECO:0000313" key="2">
    <source>
        <dbReference type="EMBL" id="KAJ9544204.1"/>
    </source>
</evidence>
<organism evidence="2 3">
    <name type="scientific">Centaurea solstitialis</name>
    <name type="common">yellow star-thistle</name>
    <dbReference type="NCBI Taxonomy" id="347529"/>
    <lineage>
        <taxon>Eukaryota</taxon>
        <taxon>Viridiplantae</taxon>
        <taxon>Streptophyta</taxon>
        <taxon>Embryophyta</taxon>
        <taxon>Tracheophyta</taxon>
        <taxon>Spermatophyta</taxon>
        <taxon>Magnoliopsida</taxon>
        <taxon>eudicotyledons</taxon>
        <taxon>Gunneridae</taxon>
        <taxon>Pentapetalae</taxon>
        <taxon>asterids</taxon>
        <taxon>campanulids</taxon>
        <taxon>Asterales</taxon>
        <taxon>Asteraceae</taxon>
        <taxon>Carduoideae</taxon>
        <taxon>Cardueae</taxon>
        <taxon>Centaureinae</taxon>
        <taxon>Centaurea</taxon>
    </lineage>
</organism>
<feature type="compositionally biased region" description="Basic and acidic residues" evidence="1">
    <location>
        <begin position="10"/>
        <end position="21"/>
    </location>
</feature>
<accession>A0AA38WBJ9</accession>
<feature type="compositionally biased region" description="Polar residues" evidence="1">
    <location>
        <begin position="22"/>
        <end position="31"/>
    </location>
</feature>
<evidence type="ECO:0000256" key="1">
    <source>
        <dbReference type="SAM" id="MobiDB-lite"/>
    </source>
</evidence>
<evidence type="ECO:0000313" key="3">
    <source>
        <dbReference type="Proteomes" id="UP001172457"/>
    </source>
</evidence>
<dbReference type="EMBL" id="JARYMX010000006">
    <property type="protein sequence ID" value="KAJ9544204.1"/>
    <property type="molecule type" value="Genomic_DNA"/>
</dbReference>
<name>A0AA38WBJ9_9ASTR</name>
<dbReference type="Proteomes" id="UP001172457">
    <property type="component" value="Chromosome 6"/>
</dbReference>
<proteinExistence type="predicted"/>
<feature type="region of interest" description="Disordered" evidence="1">
    <location>
        <begin position="1"/>
        <end position="97"/>
    </location>
</feature>
<comment type="caution">
    <text evidence="2">The sequence shown here is derived from an EMBL/GenBank/DDBJ whole genome shotgun (WGS) entry which is preliminary data.</text>
</comment>
<feature type="compositionally biased region" description="Polar residues" evidence="1">
    <location>
        <begin position="45"/>
        <end position="54"/>
    </location>
</feature>